<evidence type="ECO:0000259" key="8">
    <source>
        <dbReference type="PROSITE" id="PS51379"/>
    </source>
</evidence>
<name>A0A971M0L0_9BACT</name>
<keyword evidence="7" id="KW-0812">Transmembrane</keyword>
<gene>
    <name evidence="9" type="ORF">GXY80_00245</name>
</gene>
<proteinExistence type="predicted"/>
<evidence type="ECO:0000256" key="7">
    <source>
        <dbReference type="SAM" id="Phobius"/>
    </source>
</evidence>
<keyword evidence="3" id="KW-0479">Metal-binding</keyword>
<dbReference type="Proteomes" id="UP000777265">
    <property type="component" value="Unassembled WGS sequence"/>
</dbReference>
<protein>
    <submittedName>
        <fullName evidence="9">4Fe-4S binding protein</fullName>
    </submittedName>
</protein>
<feature type="transmembrane region" description="Helical" evidence="7">
    <location>
        <begin position="112"/>
        <end position="131"/>
    </location>
</feature>
<evidence type="ECO:0000313" key="10">
    <source>
        <dbReference type="Proteomes" id="UP000777265"/>
    </source>
</evidence>
<feature type="transmembrane region" description="Helical" evidence="7">
    <location>
        <begin position="143"/>
        <end position="164"/>
    </location>
</feature>
<dbReference type="EMBL" id="JAAYEE010000006">
    <property type="protein sequence ID" value="NLW33897.1"/>
    <property type="molecule type" value="Genomic_DNA"/>
</dbReference>
<dbReference type="Pfam" id="PF12801">
    <property type="entry name" value="Fer4_5"/>
    <property type="match status" value="2"/>
</dbReference>
<evidence type="ECO:0000256" key="5">
    <source>
        <dbReference type="ARBA" id="ARBA00023004"/>
    </source>
</evidence>
<evidence type="ECO:0000256" key="3">
    <source>
        <dbReference type="ARBA" id="ARBA00022723"/>
    </source>
</evidence>
<dbReference type="InterPro" id="IPR017900">
    <property type="entry name" value="4Fe4S_Fe_S_CS"/>
</dbReference>
<feature type="domain" description="4Fe-4S ferredoxin-type" evidence="8">
    <location>
        <begin position="377"/>
        <end position="410"/>
    </location>
</feature>
<keyword evidence="1" id="KW-0813">Transport</keyword>
<dbReference type="GO" id="GO:0051539">
    <property type="term" value="F:4 iron, 4 sulfur cluster binding"/>
    <property type="evidence" value="ECO:0007669"/>
    <property type="project" value="UniProtKB-KW"/>
</dbReference>
<evidence type="ECO:0000256" key="6">
    <source>
        <dbReference type="ARBA" id="ARBA00023014"/>
    </source>
</evidence>
<sequence>MRIAWSRLSQILFLAAFFLLFIATEYRGKDEISPAVNSFFRADPLVAVSYILSWKAFTILLLPGLLTALFSMVLGRFFCGWICPLGTILDFVTRHIRKVGPIKVLKTRFKYYLLFTLLSAALFNVNLAGILDPIAILVRALTFFFYPLLGYSIRSSWAGLYGLIGEYRDYGAFFYAFLRDYLLPFRETFYPLAFMSLLLFAFIIVLERYEERNWCRNLCPLGTLLGLLAGFSLFRRLPARLCPDCTDCKGICPTGFDSEILQKGDCILCMECRLKCTHKRVQFLPRVMGKGKGRGKASTPPVMERRVLLGGLLSGFFLSRVFSFRTPSGQERLLRPPGVNDEAEFLKKCVRCGECMKVCLRSALYPALSQGGLYGLYMPVLIPRLGYCEYECNLCGQVCPTNAIPNLPLDQKKKSIIGVAVINKNHCLPYARKINCIVCEEHCPVPGKAIRFETVKDIDFRGKPVTLKRPYVLGGLCIGCGICENKCPLEGKPAIEVFSKKKG</sequence>
<feature type="transmembrane region" description="Helical" evidence="7">
    <location>
        <begin position="73"/>
        <end position="92"/>
    </location>
</feature>
<reference evidence="9" key="2">
    <citation type="submission" date="2020-01" db="EMBL/GenBank/DDBJ databases">
        <authorList>
            <person name="Campanaro S."/>
        </authorList>
    </citation>
    <scope>NUCLEOTIDE SEQUENCE</scope>
    <source>
        <strain evidence="9">AS06rmzACSIP_7</strain>
    </source>
</reference>
<keyword evidence="4" id="KW-0249">Electron transport</keyword>
<dbReference type="GO" id="GO:0046872">
    <property type="term" value="F:metal ion binding"/>
    <property type="evidence" value="ECO:0007669"/>
    <property type="project" value="UniProtKB-KW"/>
</dbReference>
<keyword evidence="2" id="KW-0004">4Fe-4S</keyword>
<dbReference type="InterPro" id="IPR017896">
    <property type="entry name" value="4Fe4S_Fe-S-bd"/>
</dbReference>
<evidence type="ECO:0000256" key="4">
    <source>
        <dbReference type="ARBA" id="ARBA00022982"/>
    </source>
</evidence>
<feature type="domain" description="4Fe-4S ferredoxin-type" evidence="8">
    <location>
        <begin position="468"/>
        <end position="497"/>
    </location>
</feature>
<reference evidence="9" key="1">
    <citation type="journal article" date="2020" name="Biotechnol. Biofuels">
        <title>New insights from the biogas microbiome by comprehensive genome-resolved metagenomics of nearly 1600 species originating from multiple anaerobic digesters.</title>
        <authorList>
            <person name="Campanaro S."/>
            <person name="Treu L."/>
            <person name="Rodriguez-R L.M."/>
            <person name="Kovalovszki A."/>
            <person name="Ziels R.M."/>
            <person name="Maus I."/>
            <person name="Zhu X."/>
            <person name="Kougias P.G."/>
            <person name="Basile A."/>
            <person name="Luo G."/>
            <person name="Schluter A."/>
            <person name="Konstantinidis K.T."/>
            <person name="Angelidaki I."/>
        </authorList>
    </citation>
    <scope>NUCLEOTIDE SEQUENCE</scope>
    <source>
        <strain evidence="9">AS06rmzACSIP_7</strain>
    </source>
</reference>
<keyword evidence="7" id="KW-0472">Membrane</keyword>
<dbReference type="InterPro" id="IPR051684">
    <property type="entry name" value="Electron_Trans/Redox"/>
</dbReference>
<evidence type="ECO:0000256" key="1">
    <source>
        <dbReference type="ARBA" id="ARBA00022448"/>
    </source>
</evidence>
<dbReference type="PROSITE" id="PS00198">
    <property type="entry name" value="4FE4S_FER_1"/>
    <property type="match status" value="1"/>
</dbReference>
<dbReference type="SUPFAM" id="SSF54862">
    <property type="entry name" value="4Fe-4S ferredoxins"/>
    <property type="match status" value="2"/>
</dbReference>
<keyword evidence="7" id="KW-1133">Transmembrane helix</keyword>
<organism evidence="9 10">
    <name type="scientific">Syntrophorhabdus aromaticivorans</name>
    <dbReference type="NCBI Taxonomy" id="328301"/>
    <lineage>
        <taxon>Bacteria</taxon>
        <taxon>Pseudomonadati</taxon>
        <taxon>Thermodesulfobacteriota</taxon>
        <taxon>Syntrophorhabdia</taxon>
        <taxon>Syntrophorhabdales</taxon>
        <taxon>Syntrophorhabdaceae</taxon>
        <taxon>Syntrophorhabdus</taxon>
    </lineage>
</organism>
<dbReference type="PANTHER" id="PTHR30176:SF3">
    <property type="entry name" value="FERREDOXIN-TYPE PROTEIN NAPH"/>
    <property type="match status" value="1"/>
</dbReference>
<comment type="caution">
    <text evidence="9">The sequence shown here is derived from an EMBL/GenBank/DDBJ whole genome shotgun (WGS) entry which is preliminary data.</text>
</comment>
<feature type="transmembrane region" description="Helical" evidence="7">
    <location>
        <begin position="47"/>
        <end position="66"/>
    </location>
</feature>
<dbReference type="CDD" id="cd16373">
    <property type="entry name" value="DMSOR_beta_like"/>
    <property type="match status" value="1"/>
</dbReference>
<dbReference type="PANTHER" id="PTHR30176">
    <property type="entry name" value="FERREDOXIN-TYPE PROTEIN NAPH"/>
    <property type="match status" value="1"/>
</dbReference>
<dbReference type="PROSITE" id="PS51379">
    <property type="entry name" value="4FE4S_FER_2"/>
    <property type="match status" value="3"/>
</dbReference>
<dbReference type="Gene3D" id="3.30.70.20">
    <property type="match status" value="1"/>
</dbReference>
<keyword evidence="5" id="KW-0408">Iron</keyword>
<keyword evidence="6" id="KW-0411">Iron-sulfur</keyword>
<dbReference type="AlphaFoldDB" id="A0A971M0L0"/>
<feature type="transmembrane region" description="Helical" evidence="7">
    <location>
        <begin position="188"/>
        <end position="206"/>
    </location>
</feature>
<dbReference type="GO" id="GO:0005886">
    <property type="term" value="C:plasma membrane"/>
    <property type="evidence" value="ECO:0007669"/>
    <property type="project" value="TreeGrafter"/>
</dbReference>
<feature type="transmembrane region" description="Helical" evidence="7">
    <location>
        <begin position="218"/>
        <end position="237"/>
    </location>
</feature>
<accession>A0A971M0L0</accession>
<feature type="domain" description="4Fe-4S ferredoxin-type" evidence="8">
    <location>
        <begin position="335"/>
        <end position="369"/>
    </location>
</feature>
<evidence type="ECO:0000313" key="9">
    <source>
        <dbReference type="EMBL" id="NLW33897.1"/>
    </source>
</evidence>
<evidence type="ECO:0000256" key="2">
    <source>
        <dbReference type="ARBA" id="ARBA00022485"/>
    </source>
</evidence>